<dbReference type="CDD" id="cd24048">
    <property type="entry name" value="ASKHA_NBD_FtsA"/>
    <property type="match status" value="1"/>
</dbReference>
<dbReference type="Gene3D" id="3.30.420.40">
    <property type="match status" value="2"/>
</dbReference>
<keyword evidence="9" id="KW-1185">Reference proteome</keyword>
<proteinExistence type="inferred from homology"/>
<accession>A0A226BYY1</accession>
<comment type="subunit">
    <text evidence="5">Self-interacts. Interacts with FtsZ.</text>
</comment>
<dbReference type="Pfam" id="PF02491">
    <property type="entry name" value="SHS2_FTSA"/>
    <property type="match status" value="1"/>
</dbReference>
<dbReference type="GO" id="GO:0043093">
    <property type="term" value="P:FtsZ-dependent cytokinesis"/>
    <property type="evidence" value="ECO:0007669"/>
    <property type="project" value="UniProtKB-UniRule"/>
</dbReference>
<gene>
    <name evidence="5 8" type="primary">ftsA</name>
    <name evidence="8" type="ORF">CDO51_04505</name>
</gene>
<feature type="domain" description="SHS2" evidence="7">
    <location>
        <begin position="7"/>
        <end position="195"/>
    </location>
</feature>
<dbReference type="InterPro" id="IPR020823">
    <property type="entry name" value="Cell_div_FtsA"/>
</dbReference>
<keyword evidence="4 5" id="KW-0131">Cell cycle</keyword>
<comment type="function">
    <text evidence="5 6">Cell division protein that is involved in the assembly of the Z ring. May serve as a membrane anchor for the Z ring.</text>
</comment>
<dbReference type="PANTHER" id="PTHR32432:SF4">
    <property type="entry name" value="CELL DIVISION PROTEIN FTSA"/>
    <property type="match status" value="1"/>
</dbReference>
<evidence type="ECO:0000313" key="9">
    <source>
        <dbReference type="Proteomes" id="UP000214588"/>
    </source>
</evidence>
<evidence type="ECO:0000256" key="3">
    <source>
        <dbReference type="ARBA" id="ARBA00023136"/>
    </source>
</evidence>
<dbReference type="GO" id="GO:0032153">
    <property type="term" value="C:cell division site"/>
    <property type="evidence" value="ECO:0007669"/>
    <property type="project" value="UniProtKB-UniRule"/>
</dbReference>
<dbReference type="GO" id="GO:0009898">
    <property type="term" value="C:cytoplasmic side of plasma membrane"/>
    <property type="evidence" value="ECO:0007669"/>
    <property type="project" value="UniProtKB-UniRule"/>
</dbReference>
<comment type="subcellular location">
    <subcellularLocation>
        <location evidence="5">Cell membrane</location>
        <topology evidence="5">Peripheral membrane protein</topology>
        <orientation evidence="5">Cytoplasmic side</orientation>
    </subcellularLocation>
    <text evidence="5">Localizes to the Z ring in an FtsZ-dependent manner. Targeted to the membrane through a conserved C-terminal amphipathic helix.</text>
</comment>
<evidence type="ECO:0000256" key="5">
    <source>
        <dbReference type="HAMAP-Rule" id="MF_02033"/>
    </source>
</evidence>
<keyword evidence="3 5" id="KW-0472">Membrane</keyword>
<sequence>MVTKNIITSLDIGTTHVRVIVGEMGTGDNINIIGVGTSLSDGIKNGGIVDLEKTIDGITSAVEQAERMAGVEIESVFVGVVGSHVQLIENNGVVAVSRDDKEITPEDVDRAIQAAKVIALPPDREIIDVIPRQFIVDGYDGIKDPVGMLGVRMEVEALVLAGKSTSVHNILRCVTRAGLDVDGLVLNPMANAEAVLTNDEKELGVVLVDIGGGTVEIGVFQNGHLHQLDVINVGGNFITNDIAVGLKTPQEEAEQLKVKHGIALTEIADNDKMLEIVQVGKKESVKIDAVELTEIIEPRVQEIFYLVGERLDQLGYNSNDLAAGIVLTGGVTKLKGVKEIAEHELNAHIRIAEPRLLGANNPIYSVGVGIIQYVTENNLHSLEPEGNENTQLTGVITKVKDWVLDFFE</sequence>
<evidence type="ECO:0000259" key="7">
    <source>
        <dbReference type="SMART" id="SM00842"/>
    </source>
</evidence>
<dbReference type="InterPro" id="IPR003494">
    <property type="entry name" value="SHS2_FtsA"/>
</dbReference>
<evidence type="ECO:0000256" key="1">
    <source>
        <dbReference type="ARBA" id="ARBA00022475"/>
    </source>
</evidence>
<evidence type="ECO:0000256" key="2">
    <source>
        <dbReference type="ARBA" id="ARBA00022618"/>
    </source>
</evidence>
<dbReference type="OrthoDB" id="9768127at2"/>
<dbReference type="InterPro" id="IPR043129">
    <property type="entry name" value="ATPase_NBD"/>
</dbReference>
<dbReference type="Pfam" id="PF14450">
    <property type="entry name" value="FtsA"/>
    <property type="match status" value="2"/>
</dbReference>
<dbReference type="SUPFAM" id="SSF53067">
    <property type="entry name" value="Actin-like ATPase domain"/>
    <property type="match status" value="2"/>
</dbReference>
<dbReference type="SMART" id="SM00842">
    <property type="entry name" value="FtsA"/>
    <property type="match status" value="1"/>
</dbReference>
<dbReference type="EMBL" id="NIQC01000007">
    <property type="protein sequence ID" value="OWZ84135.1"/>
    <property type="molecule type" value="Genomic_DNA"/>
</dbReference>
<dbReference type="NCBIfam" id="TIGR01174">
    <property type="entry name" value="ftsA"/>
    <property type="match status" value="1"/>
</dbReference>
<dbReference type="InterPro" id="IPR050696">
    <property type="entry name" value="FtsA/MreB"/>
</dbReference>
<organism evidence="8 9">
    <name type="scientific">Natranaerobius trueperi</name>
    <dbReference type="NCBI Taxonomy" id="759412"/>
    <lineage>
        <taxon>Bacteria</taxon>
        <taxon>Bacillati</taxon>
        <taxon>Bacillota</taxon>
        <taxon>Clostridia</taxon>
        <taxon>Natranaerobiales</taxon>
        <taxon>Natranaerobiaceae</taxon>
        <taxon>Natranaerobius</taxon>
    </lineage>
</organism>
<dbReference type="Proteomes" id="UP000214588">
    <property type="component" value="Unassembled WGS sequence"/>
</dbReference>
<keyword evidence="1 5" id="KW-1003">Cell membrane</keyword>
<dbReference type="HAMAP" id="MF_02033">
    <property type="entry name" value="FtsA"/>
    <property type="match status" value="1"/>
</dbReference>
<dbReference type="Gene3D" id="3.30.1490.110">
    <property type="match status" value="1"/>
</dbReference>
<evidence type="ECO:0000313" key="8">
    <source>
        <dbReference type="EMBL" id="OWZ84135.1"/>
    </source>
</evidence>
<keyword evidence="2 5" id="KW-0132">Cell division</keyword>
<comment type="similarity">
    <text evidence="5 6">Belongs to the FtsA/MreB family.</text>
</comment>
<name>A0A226BYY1_9FIRM</name>
<evidence type="ECO:0000256" key="6">
    <source>
        <dbReference type="PIRNR" id="PIRNR003101"/>
    </source>
</evidence>
<dbReference type="PANTHER" id="PTHR32432">
    <property type="entry name" value="CELL DIVISION PROTEIN FTSA-RELATED"/>
    <property type="match status" value="1"/>
</dbReference>
<dbReference type="AlphaFoldDB" id="A0A226BYY1"/>
<dbReference type="PIRSF" id="PIRSF003101">
    <property type="entry name" value="FtsA"/>
    <property type="match status" value="1"/>
</dbReference>
<evidence type="ECO:0000256" key="4">
    <source>
        <dbReference type="ARBA" id="ARBA00023306"/>
    </source>
</evidence>
<protein>
    <recommendedName>
        <fullName evidence="5 6">Cell division protein FtsA</fullName>
    </recommendedName>
</protein>
<dbReference type="RefSeq" id="WP_089023113.1">
    <property type="nucleotide sequence ID" value="NZ_NIQC01000007.1"/>
</dbReference>
<reference evidence="8 9" key="1">
    <citation type="submission" date="2017-06" db="EMBL/GenBank/DDBJ databases">
        <title>Draft Genome Sequence of Natranaerobius trueperi halophilic, alkalithermophilic bacteria from soda lakes.</title>
        <authorList>
            <person name="Zhao B."/>
        </authorList>
    </citation>
    <scope>NUCLEOTIDE SEQUENCE [LARGE SCALE GENOMIC DNA]</scope>
    <source>
        <strain evidence="8 9">DSM 18760</strain>
    </source>
</reference>
<comment type="caution">
    <text evidence="8">The sequence shown here is derived from an EMBL/GenBank/DDBJ whole genome shotgun (WGS) entry which is preliminary data.</text>
</comment>